<keyword evidence="4" id="KW-0238">DNA-binding</keyword>
<sequence>MDPDLPLIEALQAGNEPALNELIDRHREPLFYFVFRYLRDEAAARDVVQETFVRVFFKAKTFAPRASVKTWIYAIALNLARDEGRKLSKRQRLVSLDAPGPADQPPLEVEDAGPTPDQQTGQRDRFSRLQAAIEKLPHNLRAALVLFCLEGKSQHEAAQILGTTPKTVEMRVAHARQRLRQLLGAV</sequence>
<evidence type="ECO:0000256" key="3">
    <source>
        <dbReference type="ARBA" id="ARBA00023082"/>
    </source>
</evidence>
<evidence type="ECO:0000259" key="7">
    <source>
        <dbReference type="Pfam" id="PF04542"/>
    </source>
</evidence>
<evidence type="ECO:0000256" key="1">
    <source>
        <dbReference type="ARBA" id="ARBA00010641"/>
    </source>
</evidence>
<accession>A0A8F9TW22</accession>
<dbReference type="GO" id="GO:0006352">
    <property type="term" value="P:DNA-templated transcription initiation"/>
    <property type="evidence" value="ECO:0007669"/>
    <property type="project" value="InterPro"/>
</dbReference>
<dbReference type="Gene3D" id="1.10.1740.10">
    <property type="match status" value="1"/>
</dbReference>
<reference evidence="9" key="1">
    <citation type="submission" date="2021-08" db="EMBL/GenBank/DDBJ databases">
        <title>Genome of a novel bacterium of the phylum Verrucomicrobia, Oleiharenicola sp. KSB-15.</title>
        <authorList>
            <person name="Chung J.-H."/>
            <person name="Ahn J.-H."/>
            <person name="Yoon Y."/>
            <person name="Kim D.-Y."/>
            <person name="An S.-H."/>
            <person name="Park I."/>
            <person name="Yeon J."/>
        </authorList>
    </citation>
    <scope>NUCLEOTIDE SEQUENCE</scope>
    <source>
        <strain evidence="9">KSB-15</strain>
    </source>
</reference>
<dbReference type="AlphaFoldDB" id="A0A8F9TW22"/>
<evidence type="ECO:0000256" key="4">
    <source>
        <dbReference type="ARBA" id="ARBA00023125"/>
    </source>
</evidence>
<dbReference type="InterPro" id="IPR036388">
    <property type="entry name" value="WH-like_DNA-bd_sf"/>
</dbReference>
<comment type="similarity">
    <text evidence="1">Belongs to the sigma-70 factor family. ECF subfamily.</text>
</comment>
<name>A0A8F9TW22_9BACT</name>
<dbReference type="Pfam" id="PF04542">
    <property type="entry name" value="Sigma70_r2"/>
    <property type="match status" value="1"/>
</dbReference>
<evidence type="ECO:0000256" key="6">
    <source>
        <dbReference type="SAM" id="MobiDB-lite"/>
    </source>
</evidence>
<dbReference type="GO" id="GO:0016987">
    <property type="term" value="F:sigma factor activity"/>
    <property type="evidence" value="ECO:0007669"/>
    <property type="project" value="UniProtKB-KW"/>
</dbReference>
<dbReference type="NCBIfam" id="TIGR02937">
    <property type="entry name" value="sigma70-ECF"/>
    <property type="match status" value="1"/>
</dbReference>
<dbReference type="InterPro" id="IPR039425">
    <property type="entry name" value="RNA_pol_sigma-70-like"/>
</dbReference>
<dbReference type="KEGG" id="ole:K0B96_16225"/>
<dbReference type="InterPro" id="IPR007627">
    <property type="entry name" value="RNA_pol_sigma70_r2"/>
</dbReference>
<keyword evidence="2" id="KW-0805">Transcription regulation</keyword>
<gene>
    <name evidence="9" type="ORF">K0B96_16225</name>
</gene>
<protein>
    <submittedName>
        <fullName evidence="9">RNA polymerase sigma factor</fullName>
    </submittedName>
</protein>
<dbReference type="Proteomes" id="UP000825051">
    <property type="component" value="Chromosome"/>
</dbReference>
<feature type="domain" description="RNA polymerase sigma-70 region 2" evidence="7">
    <location>
        <begin position="22"/>
        <end position="89"/>
    </location>
</feature>
<dbReference type="EMBL" id="CP080507">
    <property type="protein sequence ID" value="QYM78829.1"/>
    <property type="molecule type" value="Genomic_DNA"/>
</dbReference>
<evidence type="ECO:0000259" key="8">
    <source>
        <dbReference type="Pfam" id="PF08281"/>
    </source>
</evidence>
<keyword evidence="3" id="KW-0731">Sigma factor</keyword>
<organism evidence="9 10">
    <name type="scientific">Horticoccus luteus</name>
    <dbReference type="NCBI Taxonomy" id="2862869"/>
    <lineage>
        <taxon>Bacteria</taxon>
        <taxon>Pseudomonadati</taxon>
        <taxon>Verrucomicrobiota</taxon>
        <taxon>Opitutia</taxon>
        <taxon>Opitutales</taxon>
        <taxon>Opitutaceae</taxon>
        <taxon>Horticoccus</taxon>
    </lineage>
</organism>
<dbReference type="PANTHER" id="PTHR43133:SF8">
    <property type="entry name" value="RNA POLYMERASE SIGMA FACTOR HI_1459-RELATED"/>
    <property type="match status" value="1"/>
</dbReference>
<keyword evidence="5" id="KW-0804">Transcription</keyword>
<dbReference type="InterPro" id="IPR013325">
    <property type="entry name" value="RNA_pol_sigma_r2"/>
</dbReference>
<dbReference type="InterPro" id="IPR013324">
    <property type="entry name" value="RNA_pol_sigma_r3/r4-like"/>
</dbReference>
<dbReference type="PANTHER" id="PTHR43133">
    <property type="entry name" value="RNA POLYMERASE ECF-TYPE SIGMA FACTO"/>
    <property type="match status" value="1"/>
</dbReference>
<dbReference type="CDD" id="cd06171">
    <property type="entry name" value="Sigma70_r4"/>
    <property type="match status" value="1"/>
</dbReference>
<evidence type="ECO:0000256" key="5">
    <source>
        <dbReference type="ARBA" id="ARBA00023163"/>
    </source>
</evidence>
<dbReference type="Pfam" id="PF08281">
    <property type="entry name" value="Sigma70_r4_2"/>
    <property type="match status" value="1"/>
</dbReference>
<proteinExistence type="inferred from homology"/>
<dbReference type="RefSeq" id="WP_220161933.1">
    <property type="nucleotide sequence ID" value="NZ_CP080507.1"/>
</dbReference>
<evidence type="ECO:0000313" key="10">
    <source>
        <dbReference type="Proteomes" id="UP000825051"/>
    </source>
</evidence>
<keyword evidence="10" id="KW-1185">Reference proteome</keyword>
<dbReference type="GO" id="GO:0003677">
    <property type="term" value="F:DNA binding"/>
    <property type="evidence" value="ECO:0007669"/>
    <property type="project" value="UniProtKB-KW"/>
</dbReference>
<dbReference type="InterPro" id="IPR014284">
    <property type="entry name" value="RNA_pol_sigma-70_dom"/>
</dbReference>
<dbReference type="SUPFAM" id="SSF88659">
    <property type="entry name" value="Sigma3 and sigma4 domains of RNA polymerase sigma factors"/>
    <property type="match status" value="1"/>
</dbReference>
<dbReference type="InterPro" id="IPR013249">
    <property type="entry name" value="RNA_pol_sigma70_r4_t2"/>
</dbReference>
<dbReference type="Gene3D" id="1.10.10.10">
    <property type="entry name" value="Winged helix-like DNA-binding domain superfamily/Winged helix DNA-binding domain"/>
    <property type="match status" value="1"/>
</dbReference>
<evidence type="ECO:0000256" key="2">
    <source>
        <dbReference type="ARBA" id="ARBA00023015"/>
    </source>
</evidence>
<dbReference type="SUPFAM" id="SSF88946">
    <property type="entry name" value="Sigma2 domain of RNA polymerase sigma factors"/>
    <property type="match status" value="1"/>
</dbReference>
<feature type="region of interest" description="Disordered" evidence="6">
    <location>
        <begin position="95"/>
        <end position="123"/>
    </location>
</feature>
<feature type="domain" description="RNA polymerase sigma factor 70 region 4 type 2" evidence="8">
    <location>
        <begin position="128"/>
        <end position="179"/>
    </location>
</feature>
<evidence type="ECO:0000313" key="9">
    <source>
        <dbReference type="EMBL" id="QYM78829.1"/>
    </source>
</evidence>